<proteinExistence type="predicted"/>
<sequence length="343" mass="37188">MSNPTASTRPRRRIRWALAALSVVGLVAILILSRSRPGPPAFRPPPIPSPNGHDALVRASRMIEGLGPDGGNILDADIDPLRVWVADNREALDLADHALDLPSGVPLTYTQADLQASMEDLGPLRTLGRLMLADARVALAEGRAGDASRRSIDAIRFARKATRNGLLLHALTGVAIEEGVGLEGLRLGLEQLDEAQCREAARDLLELDRSSPPIEEVLALEAGWSEASMPRNIRFSRALIPGVRSQLRALARPAQDSIRTALDRVAARRRLLAIELAIRGYRLRDDALPDRLDDLVPGVLPAVPSNPINGDPPIYEVLDDVTYLLHFADPGEGDEAREGQEAR</sequence>
<organism evidence="1 2">
    <name type="scientific">Tautonia plasticadhaerens</name>
    <dbReference type="NCBI Taxonomy" id="2527974"/>
    <lineage>
        <taxon>Bacteria</taxon>
        <taxon>Pseudomonadati</taxon>
        <taxon>Planctomycetota</taxon>
        <taxon>Planctomycetia</taxon>
        <taxon>Isosphaerales</taxon>
        <taxon>Isosphaeraceae</taxon>
        <taxon>Tautonia</taxon>
    </lineage>
</organism>
<gene>
    <name evidence="1" type="ORF">ElP_08050</name>
</gene>
<dbReference type="Proteomes" id="UP000317835">
    <property type="component" value="Chromosome"/>
</dbReference>
<reference evidence="1 2" key="1">
    <citation type="submission" date="2019-02" db="EMBL/GenBank/DDBJ databases">
        <title>Deep-cultivation of Planctomycetes and their phenomic and genomic characterization uncovers novel biology.</title>
        <authorList>
            <person name="Wiegand S."/>
            <person name="Jogler M."/>
            <person name="Boedeker C."/>
            <person name="Pinto D."/>
            <person name="Vollmers J."/>
            <person name="Rivas-Marin E."/>
            <person name="Kohn T."/>
            <person name="Peeters S.H."/>
            <person name="Heuer A."/>
            <person name="Rast P."/>
            <person name="Oberbeckmann S."/>
            <person name="Bunk B."/>
            <person name="Jeske O."/>
            <person name="Meyerdierks A."/>
            <person name="Storesund J.E."/>
            <person name="Kallscheuer N."/>
            <person name="Luecker S."/>
            <person name="Lage O.M."/>
            <person name="Pohl T."/>
            <person name="Merkel B.J."/>
            <person name="Hornburger P."/>
            <person name="Mueller R.-W."/>
            <person name="Bruemmer F."/>
            <person name="Labrenz M."/>
            <person name="Spormann A.M."/>
            <person name="Op den Camp H."/>
            <person name="Overmann J."/>
            <person name="Amann R."/>
            <person name="Jetten M.S.M."/>
            <person name="Mascher T."/>
            <person name="Medema M.H."/>
            <person name="Devos D.P."/>
            <person name="Kaster A.-K."/>
            <person name="Ovreas L."/>
            <person name="Rohde M."/>
            <person name="Galperin M.Y."/>
            <person name="Jogler C."/>
        </authorList>
    </citation>
    <scope>NUCLEOTIDE SEQUENCE [LARGE SCALE GENOMIC DNA]</scope>
    <source>
        <strain evidence="1 2">ElP</strain>
    </source>
</reference>
<dbReference type="AlphaFoldDB" id="A0A518GWL2"/>
<name>A0A518GWL2_9BACT</name>
<dbReference type="EMBL" id="CP036426">
    <property type="protein sequence ID" value="QDV32963.1"/>
    <property type="molecule type" value="Genomic_DNA"/>
</dbReference>
<keyword evidence="2" id="KW-1185">Reference proteome</keyword>
<protein>
    <submittedName>
        <fullName evidence="1">Uncharacterized protein</fullName>
    </submittedName>
</protein>
<evidence type="ECO:0000313" key="1">
    <source>
        <dbReference type="EMBL" id="QDV32963.1"/>
    </source>
</evidence>
<accession>A0A518GWL2</accession>
<dbReference type="KEGG" id="tpla:ElP_08050"/>
<evidence type="ECO:0000313" key="2">
    <source>
        <dbReference type="Proteomes" id="UP000317835"/>
    </source>
</evidence>
<dbReference type="RefSeq" id="WP_145267396.1">
    <property type="nucleotide sequence ID" value="NZ_CP036426.1"/>
</dbReference>